<evidence type="ECO:0000256" key="6">
    <source>
        <dbReference type="ARBA" id="ARBA00022847"/>
    </source>
</evidence>
<dbReference type="InterPro" id="IPR005829">
    <property type="entry name" value="Sugar_transporter_CS"/>
</dbReference>
<feature type="transmembrane region" description="Helical" evidence="9">
    <location>
        <begin position="239"/>
        <end position="259"/>
    </location>
</feature>
<gene>
    <name evidence="11" type="ORF">ATH84_101927</name>
</gene>
<feature type="transmembrane region" description="Helical" evidence="9">
    <location>
        <begin position="111"/>
        <end position="130"/>
    </location>
</feature>
<evidence type="ECO:0000256" key="7">
    <source>
        <dbReference type="ARBA" id="ARBA00022989"/>
    </source>
</evidence>
<feature type="transmembrane region" description="Helical" evidence="9">
    <location>
        <begin position="305"/>
        <end position="324"/>
    </location>
</feature>
<evidence type="ECO:0000259" key="10">
    <source>
        <dbReference type="PROSITE" id="PS50850"/>
    </source>
</evidence>
<evidence type="ECO:0000256" key="2">
    <source>
        <dbReference type="ARBA" id="ARBA00008240"/>
    </source>
</evidence>
<dbReference type="PROSITE" id="PS00216">
    <property type="entry name" value="SUGAR_TRANSPORT_1"/>
    <property type="match status" value="1"/>
</dbReference>
<dbReference type="PANTHER" id="PTHR43528">
    <property type="entry name" value="ALPHA-KETOGLUTARATE PERMEASE"/>
    <property type="match status" value="1"/>
</dbReference>
<keyword evidence="5 9" id="KW-0812">Transmembrane</keyword>
<organism evidence="11 12">
    <name type="scientific">Paracoccus versutus</name>
    <name type="common">Thiobacillus versutus</name>
    <dbReference type="NCBI Taxonomy" id="34007"/>
    <lineage>
        <taxon>Bacteria</taxon>
        <taxon>Pseudomonadati</taxon>
        <taxon>Pseudomonadota</taxon>
        <taxon>Alphaproteobacteria</taxon>
        <taxon>Rhodobacterales</taxon>
        <taxon>Paracoccaceae</taxon>
        <taxon>Paracoccus</taxon>
    </lineage>
</organism>
<comment type="similarity">
    <text evidence="2">Belongs to the major facilitator superfamily. Metabolite:H+ Symporter (MHS) family (TC 2.A.1.6) family.</text>
</comment>
<dbReference type="EMBL" id="QUMX01000019">
    <property type="protein sequence ID" value="REG45759.1"/>
    <property type="molecule type" value="Genomic_DNA"/>
</dbReference>
<keyword evidence="6" id="KW-0769">Symport</keyword>
<evidence type="ECO:0000256" key="3">
    <source>
        <dbReference type="ARBA" id="ARBA00022448"/>
    </source>
</evidence>
<dbReference type="Pfam" id="PF07690">
    <property type="entry name" value="MFS_1"/>
    <property type="match status" value="1"/>
</dbReference>
<feature type="transmembrane region" description="Helical" evidence="9">
    <location>
        <begin position="330"/>
        <end position="354"/>
    </location>
</feature>
<evidence type="ECO:0000313" key="12">
    <source>
        <dbReference type="Proteomes" id="UP000256794"/>
    </source>
</evidence>
<dbReference type="Proteomes" id="UP000256794">
    <property type="component" value="Unassembled WGS sequence"/>
</dbReference>
<feature type="transmembrane region" description="Helical" evidence="9">
    <location>
        <begin position="395"/>
        <end position="416"/>
    </location>
</feature>
<dbReference type="GO" id="GO:0005886">
    <property type="term" value="C:plasma membrane"/>
    <property type="evidence" value="ECO:0007669"/>
    <property type="project" value="UniProtKB-SubCell"/>
</dbReference>
<evidence type="ECO:0000256" key="4">
    <source>
        <dbReference type="ARBA" id="ARBA00022475"/>
    </source>
</evidence>
<reference evidence="11 12" key="1">
    <citation type="submission" date="2018-08" db="EMBL/GenBank/DDBJ databases">
        <title>Genomic Encyclopedia of Archaeal and Bacterial Type Strains, Phase II (KMG-II): from individual species to whole genera.</title>
        <authorList>
            <person name="Goeker M."/>
        </authorList>
    </citation>
    <scope>NUCLEOTIDE SEQUENCE [LARGE SCALE GENOMIC DNA]</scope>
    <source>
        <strain evidence="11 12">DSM 582</strain>
    </source>
</reference>
<dbReference type="AlphaFoldDB" id="A0AAQ0HH89"/>
<keyword evidence="4" id="KW-1003">Cell membrane</keyword>
<feature type="transmembrane region" description="Helical" evidence="9">
    <location>
        <begin position="87"/>
        <end position="105"/>
    </location>
</feature>
<feature type="transmembrane region" description="Helical" evidence="9">
    <location>
        <begin position="279"/>
        <end position="298"/>
    </location>
</feature>
<protein>
    <submittedName>
        <fullName evidence="11">MHS family alpha-ketoglutarate permease-like MFS transporter</fullName>
    </submittedName>
</protein>
<dbReference type="RefSeq" id="WP_036753164.1">
    <property type="nucleotide sequence ID" value="NZ_CP035286.1"/>
</dbReference>
<feature type="transmembrane region" description="Helical" evidence="9">
    <location>
        <begin position="187"/>
        <end position="206"/>
    </location>
</feature>
<comment type="caution">
    <text evidence="11">The sequence shown here is derived from an EMBL/GenBank/DDBJ whole genome shotgun (WGS) entry which is preliminary data.</text>
</comment>
<feature type="transmembrane region" description="Helical" evidence="9">
    <location>
        <begin position="20"/>
        <end position="42"/>
    </location>
</feature>
<proteinExistence type="inferred from homology"/>
<evidence type="ECO:0000256" key="1">
    <source>
        <dbReference type="ARBA" id="ARBA00004651"/>
    </source>
</evidence>
<dbReference type="InterPro" id="IPR051084">
    <property type="entry name" value="H+-coupled_symporters"/>
</dbReference>
<feature type="transmembrane region" description="Helical" evidence="9">
    <location>
        <begin position="151"/>
        <end position="175"/>
    </location>
</feature>
<name>A0AAQ0HH89_PARVE</name>
<comment type="subcellular location">
    <subcellularLocation>
        <location evidence="1">Cell membrane</location>
        <topology evidence="1">Multi-pass membrane protein</topology>
    </subcellularLocation>
</comment>
<dbReference type="GO" id="GO:0015293">
    <property type="term" value="F:symporter activity"/>
    <property type="evidence" value="ECO:0007669"/>
    <property type="project" value="UniProtKB-KW"/>
</dbReference>
<feature type="domain" description="Major facilitator superfamily (MFS) profile" evidence="10">
    <location>
        <begin position="15"/>
        <end position="421"/>
    </location>
</feature>
<dbReference type="PROSITE" id="PS50850">
    <property type="entry name" value="MFS"/>
    <property type="match status" value="1"/>
</dbReference>
<evidence type="ECO:0000256" key="9">
    <source>
        <dbReference type="SAM" id="Phobius"/>
    </source>
</evidence>
<feature type="transmembrane region" description="Helical" evidence="9">
    <location>
        <begin position="366"/>
        <end position="389"/>
    </location>
</feature>
<dbReference type="InterPro" id="IPR036259">
    <property type="entry name" value="MFS_trans_sf"/>
</dbReference>
<dbReference type="InterPro" id="IPR020846">
    <property type="entry name" value="MFS_dom"/>
</dbReference>
<keyword evidence="8 9" id="KW-0472">Membrane</keyword>
<dbReference type="InterPro" id="IPR011701">
    <property type="entry name" value="MFS"/>
</dbReference>
<dbReference type="Gene3D" id="1.20.1250.20">
    <property type="entry name" value="MFS general substrate transporter like domains"/>
    <property type="match status" value="2"/>
</dbReference>
<dbReference type="PROSITE" id="PS00217">
    <property type="entry name" value="SUGAR_TRANSPORT_2"/>
    <property type="match status" value="1"/>
</dbReference>
<sequence length="445" mass="47785">MSATPPPFDRKQLKSLRVAAIGNVLEWFDWTLYGMFSVYLSVNLFDKEDPTSALLSTLLAFAGGFIARPIGGWVFGRFGDSYGRKNALVATMCLVALGSLGIAVLPTFESVGAWASVMLFMLRLLQGLAHGGETGVSFTYVAEIAPAKSRAFWSSAVYISVLVGVIAATGVAALLTSILSAEAMNAWGWRVGFALGGGLGIYALILRRGASESHAFEQQALEDEKSATRPRLTQRQIWIIARNIVMISAVVNAAYYTWVTFAASNAISQGMDPAGAYRATLFAQIICLAWLPVSGWLADKMGRRAMVMAFGFGVVIISFPVSWMVTDAPWTLFVAQLICLFVWGLLAGMYPALVSEQVPTHARATSVGWITSTAAAIFGGTAPYLYAWLNAHDSGWIYDVYLVALGLVSALGGYLIKETAGKPIEEISVADERDNLQPTAAGAVR</sequence>
<evidence type="ECO:0000256" key="8">
    <source>
        <dbReference type="ARBA" id="ARBA00023136"/>
    </source>
</evidence>
<evidence type="ECO:0000313" key="11">
    <source>
        <dbReference type="EMBL" id="REG45759.1"/>
    </source>
</evidence>
<dbReference type="SUPFAM" id="SSF103473">
    <property type="entry name" value="MFS general substrate transporter"/>
    <property type="match status" value="1"/>
</dbReference>
<feature type="transmembrane region" description="Helical" evidence="9">
    <location>
        <begin position="54"/>
        <end position="75"/>
    </location>
</feature>
<keyword evidence="7 9" id="KW-1133">Transmembrane helix</keyword>
<keyword evidence="12" id="KW-1185">Reference proteome</keyword>
<evidence type="ECO:0000256" key="5">
    <source>
        <dbReference type="ARBA" id="ARBA00022692"/>
    </source>
</evidence>
<dbReference type="PANTHER" id="PTHR43528:SF1">
    <property type="entry name" value="ALPHA-KETOGLUTARATE PERMEASE"/>
    <property type="match status" value="1"/>
</dbReference>
<keyword evidence="3" id="KW-0813">Transport</keyword>
<accession>A0AAQ0HH89</accession>